<dbReference type="InterPro" id="IPR049874">
    <property type="entry name" value="ROK_cs"/>
</dbReference>
<dbReference type="SUPFAM" id="SSF46785">
    <property type="entry name" value="Winged helix' DNA-binding domain"/>
    <property type="match status" value="1"/>
</dbReference>
<accession>A0A9D2EEH8</accession>
<dbReference type="SUPFAM" id="SSF53067">
    <property type="entry name" value="Actin-like ATPase domain"/>
    <property type="match status" value="1"/>
</dbReference>
<protein>
    <submittedName>
        <fullName evidence="2">ROK family protein</fullName>
    </submittedName>
</protein>
<dbReference type="AlphaFoldDB" id="A0A9D2EEH8"/>
<dbReference type="PROSITE" id="PS01125">
    <property type="entry name" value="ROK"/>
    <property type="match status" value="1"/>
</dbReference>
<evidence type="ECO:0000313" key="3">
    <source>
        <dbReference type="Proteomes" id="UP000824037"/>
    </source>
</evidence>
<dbReference type="Gene3D" id="3.30.420.40">
    <property type="match status" value="2"/>
</dbReference>
<dbReference type="InterPro" id="IPR000600">
    <property type="entry name" value="ROK"/>
</dbReference>
<reference evidence="2" key="1">
    <citation type="journal article" date="2021" name="PeerJ">
        <title>Extensive microbial diversity within the chicken gut microbiome revealed by metagenomics and culture.</title>
        <authorList>
            <person name="Gilroy R."/>
            <person name="Ravi A."/>
            <person name="Getino M."/>
            <person name="Pursley I."/>
            <person name="Horton D.L."/>
            <person name="Alikhan N.F."/>
            <person name="Baker D."/>
            <person name="Gharbi K."/>
            <person name="Hall N."/>
            <person name="Watson M."/>
            <person name="Adriaenssens E.M."/>
            <person name="Foster-Nyarko E."/>
            <person name="Jarju S."/>
            <person name="Secka A."/>
            <person name="Antonio M."/>
            <person name="Oren A."/>
            <person name="Chaudhuri R.R."/>
            <person name="La Ragione R."/>
            <person name="Hildebrand F."/>
            <person name="Pallen M.J."/>
        </authorList>
    </citation>
    <scope>NUCLEOTIDE SEQUENCE</scope>
    <source>
        <strain evidence="2">ChiGjej4B4-7305</strain>
    </source>
</reference>
<comment type="similarity">
    <text evidence="1">Belongs to the ROK (NagC/XylR) family.</text>
</comment>
<dbReference type="PANTHER" id="PTHR18964:SF173">
    <property type="entry name" value="GLUCOKINASE"/>
    <property type="match status" value="1"/>
</dbReference>
<dbReference type="InterPro" id="IPR036388">
    <property type="entry name" value="WH-like_DNA-bd_sf"/>
</dbReference>
<name>A0A9D2EEH8_9MICO</name>
<sequence length="381" mass="38768">MLQILRDGTPRSRADLVALTGHARSTIGPRIDRLLATGLIRAQAASSTGGRPPSVYVFDPDARLVLAVDLGAVHLTVAVLNLAGAVLAEERTACDIADGPEPVLAHVVELGKELLTQVGRPAADLAGLGIGVPGPVEQATGRPINPPIMPYWDGVDIKGILAAQFRVPVLVDNDVDLMALGEHGATHPEVSHLLFVKVATGIGAGIVANRALVRGTDGAAGDLGHVAVPGGRAELCHCGNTGCLEAVASGGALVHALRTAGEDVTTSADVVDLVRRGDRRATALLRDAGRDLGAVLAGCVNLLNPSTIVIGGVLVQAGEHLLAGVREVVYRRSLPLATKHLRIVTASTAGRAGLLGAGRVVADHVLAPAAVDALTAAQAPG</sequence>
<dbReference type="Proteomes" id="UP000824037">
    <property type="component" value="Unassembled WGS sequence"/>
</dbReference>
<dbReference type="EMBL" id="DXBY01000154">
    <property type="protein sequence ID" value="HIZ35935.1"/>
    <property type="molecule type" value="Genomic_DNA"/>
</dbReference>
<organism evidence="2 3">
    <name type="scientific">Candidatus Ruania gallistercoris</name>
    <dbReference type="NCBI Taxonomy" id="2838746"/>
    <lineage>
        <taxon>Bacteria</taxon>
        <taxon>Bacillati</taxon>
        <taxon>Actinomycetota</taxon>
        <taxon>Actinomycetes</taxon>
        <taxon>Micrococcales</taxon>
        <taxon>Ruaniaceae</taxon>
        <taxon>Ruania</taxon>
    </lineage>
</organism>
<proteinExistence type="inferred from homology"/>
<dbReference type="Gene3D" id="1.10.10.10">
    <property type="entry name" value="Winged helix-like DNA-binding domain superfamily/Winged helix DNA-binding domain"/>
    <property type="match status" value="1"/>
</dbReference>
<comment type="caution">
    <text evidence="2">The sequence shown here is derived from an EMBL/GenBank/DDBJ whole genome shotgun (WGS) entry which is preliminary data.</text>
</comment>
<dbReference type="Pfam" id="PF00480">
    <property type="entry name" value="ROK"/>
    <property type="match status" value="1"/>
</dbReference>
<evidence type="ECO:0000256" key="1">
    <source>
        <dbReference type="ARBA" id="ARBA00006479"/>
    </source>
</evidence>
<dbReference type="InterPro" id="IPR036390">
    <property type="entry name" value="WH_DNA-bd_sf"/>
</dbReference>
<dbReference type="PANTHER" id="PTHR18964">
    <property type="entry name" value="ROK (REPRESSOR, ORF, KINASE) FAMILY"/>
    <property type="match status" value="1"/>
</dbReference>
<gene>
    <name evidence="2" type="ORF">H9815_09165</name>
</gene>
<evidence type="ECO:0000313" key="2">
    <source>
        <dbReference type="EMBL" id="HIZ35935.1"/>
    </source>
</evidence>
<dbReference type="InterPro" id="IPR043129">
    <property type="entry name" value="ATPase_NBD"/>
</dbReference>
<reference evidence="2" key="2">
    <citation type="submission" date="2021-04" db="EMBL/GenBank/DDBJ databases">
        <authorList>
            <person name="Gilroy R."/>
        </authorList>
    </citation>
    <scope>NUCLEOTIDE SEQUENCE</scope>
    <source>
        <strain evidence="2">ChiGjej4B4-7305</strain>
    </source>
</reference>